<evidence type="ECO:0000313" key="1">
    <source>
        <dbReference type="EMBL" id="KAL2871018.1"/>
    </source>
</evidence>
<proteinExistence type="predicted"/>
<dbReference type="RefSeq" id="XP_070889997.1">
    <property type="nucleotide sequence ID" value="XM_071028142.1"/>
</dbReference>
<dbReference type="GeneID" id="98143214"/>
<gene>
    <name evidence="1" type="ORF">BJX67DRAFT_343340</name>
</gene>
<dbReference type="EMBL" id="JBFXLQ010000004">
    <property type="protein sequence ID" value="KAL2871018.1"/>
    <property type="molecule type" value="Genomic_DNA"/>
</dbReference>
<reference evidence="1 2" key="1">
    <citation type="submission" date="2024-07" db="EMBL/GenBank/DDBJ databases">
        <title>Section-level genome sequencing and comparative genomics of Aspergillus sections Usti and Cavernicolus.</title>
        <authorList>
            <consortium name="Lawrence Berkeley National Laboratory"/>
            <person name="Nybo J.L."/>
            <person name="Vesth T.C."/>
            <person name="Theobald S."/>
            <person name="Frisvad J.C."/>
            <person name="Larsen T.O."/>
            <person name="Kjaerboelling I."/>
            <person name="Rothschild-Mancinelli K."/>
            <person name="Lyhne E.K."/>
            <person name="Kogle M.E."/>
            <person name="Barry K."/>
            <person name="Clum A."/>
            <person name="Na H."/>
            <person name="Ledsgaard L."/>
            <person name="Lin J."/>
            <person name="Lipzen A."/>
            <person name="Kuo A."/>
            <person name="Riley R."/>
            <person name="Mondo S."/>
            <person name="Labutti K."/>
            <person name="Haridas S."/>
            <person name="Pangalinan J."/>
            <person name="Salamov A.A."/>
            <person name="Simmons B.A."/>
            <person name="Magnuson J.K."/>
            <person name="Chen J."/>
            <person name="Drula E."/>
            <person name="Henrissat B."/>
            <person name="Wiebenga A."/>
            <person name="Lubbers R.J."/>
            <person name="Gomes A.C."/>
            <person name="Macurrencykelacurrency M.R."/>
            <person name="Stajich J."/>
            <person name="Grigoriev I.V."/>
            <person name="Mortensen U.H."/>
            <person name="De Vries R.P."/>
            <person name="Baker S.E."/>
            <person name="Andersen M.R."/>
        </authorList>
    </citation>
    <scope>NUCLEOTIDE SEQUENCE [LARGE SCALE GENOMIC DNA]</scope>
    <source>
        <strain evidence="1 2">CBS 449.75</strain>
    </source>
</reference>
<name>A0ABR4M355_9EURO</name>
<dbReference type="Proteomes" id="UP001610432">
    <property type="component" value="Unassembled WGS sequence"/>
</dbReference>
<accession>A0ABR4M355</accession>
<comment type="caution">
    <text evidence="1">The sequence shown here is derived from an EMBL/GenBank/DDBJ whole genome shotgun (WGS) entry which is preliminary data.</text>
</comment>
<evidence type="ECO:0000313" key="2">
    <source>
        <dbReference type="Proteomes" id="UP001610432"/>
    </source>
</evidence>
<keyword evidence="2" id="KW-1185">Reference proteome</keyword>
<sequence length="84" mass="9518">MASRPKLSLQVRRMKFSVTSRMRKRSGNQSRTTISLLSTGTLLTQGSSFWKRATPSTSHSSTWRSRDPLTARFSISWALDATIR</sequence>
<organism evidence="1 2">
    <name type="scientific">Aspergillus lucknowensis</name>
    <dbReference type="NCBI Taxonomy" id="176173"/>
    <lineage>
        <taxon>Eukaryota</taxon>
        <taxon>Fungi</taxon>
        <taxon>Dikarya</taxon>
        <taxon>Ascomycota</taxon>
        <taxon>Pezizomycotina</taxon>
        <taxon>Eurotiomycetes</taxon>
        <taxon>Eurotiomycetidae</taxon>
        <taxon>Eurotiales</taxon>
        <taxon>Aspergillaceae</taxon>
        <taxon>Aspergillus</taxon>
        <taxon>Aspergillus subgen. Nidulantes</taxon>
    </lineage>
</organism>
<protein>
    <submittedName>
        <fullName evidence="1">Uncharacterized protein</fullName>
    </submittedName>
</protein>